<feature type="region of interest" description="Disordered" evidence="1">
    <location>
        <begin position="701"/>
        <end position="746"/>
    </location>
</feature>
<organism evidence="3 4">
    <name type="scientific">Achlya hypogyna</name>
    <name type="common">Oomycete</name>
    <name type="synonym">Protoachlya hypogyna</name>
    <dbReference type="NCBI Taxonomy" id="1202772"/>
    <lineage>
        <taxon>Eukaryota</taxon>
        <taxon>Sar</taxon>
        <taxon>Stramenopiles</taxon>
        <taxon>Oomycota</taxon>
        <taxon>Saprolegniomycetes</taxon>
        <taxon>Saprolegniales</taxon>
        <taxon>Achlyaceae</taxon>
        <taxon>Achlya</taxon>
    </lineage>
</organism>
<dbReference type="Proteomes" id="UP000243579">
    <property type="component" value="Unassembled WGS sequence"/>
</dbReference>
<dbReference type="PROSITE" id="PS50829">
    <property type="entry name" value="GYF"/>
    <property type="match status" value="1"/>
</dbReference>
<dbReference type="EMBL" id="JNBR01000075">
    <property type="protein sequence ID" value="OQR99038.1"/>
    <property type="molecule type" value="Genomic_DNA"/>
</dbReference>
<feature type="compositionally biased region" description="Basic and acidic residues" evidence="1">
    <location>
        <begin position="233"/>
        <end position="244"/>
    </location>
</feature>
<feature type="compositionally biased region" description="Polar residues" evidence="1">
    <location>
        <begin position="36"/>
        <end position="45"/>
    </location>
</feature>
<dbReference type="PANTHER" id="PTHR14445:SF36">
    <property type="entry name" value="FI03272P-RELATED"/>
    <property type="match status" value="1"/>
</dbReference>
<feature type="region of interest" description="Disordered" evidence="1">
    <location>
        <begin position="119"/>
        <end position="206"/>
    </location>
</feature>
<keyword evidence="4" id="KW-1185">Reference proteome</keyword>
<dbReference type="OrthoDB" id="48509at2759"/>
<feature type="region of interest" description="Disordered" evidence="1">
    <location>
        <begin position="1"/>
        <end position="57"/>
    </location>
</feature>
<dbReference type="Gene3D" id="3.30.1490.40">
    <property type="match status" value="1"/>
</dbReference>
<evidence type="ECO:0000259" key="2">
    <source>
        <dbReference type="PROSITE" id="PS50829"/>
    </source>
</evidence>
<evidence type="ECO:0000313" key="3">
    <source>
        <dbReference type="EMBL" id="OQR99038.1"/>
    </source>
</evidence>
<proteinExistence type="predicted"/>
<feature type="domain" description="GYF" evidence="2">
    <location>
        <begin position="312"/>
        <end position="360"/>
    </location>
</feature>
<comment type="caution">
    <text evidence="3">The sequence shown here is derived from an EMBL/GenBank/DDBJ whole genome shotgun (WGS) entry which is preliminary data.</text>
</comment>
<name>A0A1V9ZM27_ACHHY</name>
<accession>A0A1V9ZM27</accession>
<feature type="compositionally biased region" description="Basic and acidic residues" evidence="1">
    <location>
        <begin position="1"/>
        <end position="16"/>
    </location>
</feature>
<feature type="compositionally biased region" description="Low complexity" evidence="1">
    <location>
        <begin position="481"/>
        <end position="496"/>
    </location>
</feature>
<dbReference type="SMART" id="SM00444">
    <property type="entry name" value="GYF"/>
    <property type="match status" value="1"/>
</dbReference>
<dbReference type="STRING" id="1202772.A0A1V9ZM27"/>
<dbReference type="InterPro" id="IPR051640">
    <property type="entry name" value="GRB10-interact_GYF"/>
</dbReference>
<dbReference type="AlphaFoldDB" id="A0A1V9ZM27"/>
<feature type="compositionally biased region" description="Low complexity" evidence="1">
    <location>
        <begin position="665"/>
        <end position="679"/>
    </location>
</feature>
<feature type="region of interest" description="Disordered" evidence="1">
    <location>
        <begin position="233"/>
        <end position="266"/>
    </location>
</feature>
<feature type="compositionally biased region" description="Acidic residues" evidence="1">
    <location>
        <begin position="254"/>
        <end position="265"/>
    </location>
</feature>
<feature type="region of interest" description="Disordered" evidence="1">
    <location>
        <begin position="526"/>
        <end position="681"/>
    </location>
</feature>
<sequence length="842" mass="93684">MELTHDLDHERSHEGDASMNLRPKTMFAMKGRARPSETTTENYLPQWSKDGDGFKKTQSKTKVLRYTREELLTLHVVSTTPPDLPEGTPVISQDSLPPVANLPFDYEEIYKQWALNRNRGRGRGRATGDNNTRGGHNNQSNNGGINGSRNRASSMEESQDKTTRHGSEEDTNGRRWGDKKGDDNWERGIKPDATKDASNDLWDDVDTGGDTMDMGLSDFALAAEQFRHEMDELHRQHGTTRPESKPQPSLETEGQFEDSVEEEEAAPLWDMPAKAEEDDQTALAQSNPLADLAGMSWNMSPTPPLRVVVPPADAWFYLDPQGLQQGPFKSAEMREWFEAGYFKPHLPIRFGHEGEFASLANHFRHGQIPFASLPSPNPQAQAHAQALAAAKAQEQARQQQLLVQQKQLEQQQYLVQQQRLLEQRRLAEERMRMEMQRLEMNQHHLHHQQQHQQQHHLHQEHARMALLQQQQQLHHQQLLFRQHQQQMQHQQMQQQAPPQPQPDASAWQQNQRNGILAALGMFDAAAPAPATPEPAAAPEPAKPSTSEAVPESNAWVKNAASPKRPPSPAKEPEAPVAAESPKPKAKAEKKTKKKAEPTPTPTWGGESPQAPSLKQIQEEEQKDMRRRLQKAADPTPEEQGQLADMGAQLKMMLGVQSTSPKQPTKPVASAWKAAAAPVDAPKKSLRDILAEEERLALLKASQAEGQPKAPSRWSSVVTGAAPVPPPAPKIVRAAPSPSPPKPEKPSVDAAFWNFEAKKEEGLSDDLMAWCGKQLKKLGVSDDLTLIQYCATLEDSGEIRETLAANLGSTPKVSAFATEFIQKKHALAKVAKSTPRRGKKKGD</sequence>
<dbReference type="InterPro" id="IPR035445">
    <property type="entry name" value="GYF-like_dom_sf"/>
</dbReference>
<reference evidence="3 4" key="1">
    <citation type="journal article" date="2014" name="Genome Biol. Evol.">
        <title>The secreted proteins of Achlya hypogyna and Thraustotheca clavata identify the ancestral oomycete secretome and reveal gene acquisitions by horizontal gene transfer.</title>
        <authorList>
            <person name="Misner I."/>
            <person name="Blouin N."/>
            <person name="Leonard G."/>
            <person name="Richards T.A."/>
            <person name="Lane C.E."/>
        </authorList>
    </citation>
    <scope>NUCLEOTIDE SEQUENCE [LARGE SCALE GENOMIC DNA]</scope>
    <source>
        <strain evidence="3 4">ATCC 48635</strain>
    </source>
</reference>
<evidence type="ECO:0000256" key="1">
    <source>
        <dbReference type="SAM" id="MobiDB-lite"/>
    </source>
</evidence>
<dbReference type="CDD" id="cd00072">
    <property type="entry name" value="GYF"/>
    <property type="match status" value="1"/>
</dbReference>
<dbReference type="PANTHER" id="PTHR14445">
    <property type="entry name" value="GRB10 INTERACTING GYF PROTEIN"/>
    <property type="match status" value="1"/>
</dbReference>
<dbReference type="Pfam" id="PF02213">
    <property type="entry name" value="GYF"/>
    <property type="match status" value="1"/>
</dbReference>
<dbReference type="GO" id="GO:0005829">
    <property type="term" value="C:cytosol"/>
    <property type="evidence" value="ECO:0007669"/>
    <property type="project" value="TreeGrafter"/>
</dbReference>
<evidence type="ECO:0000313" key="4">
    <source>
        <dbReference type="Proteomes" id="UP000243579"/>
    </source>
</evidence>
<gene>
    <name evidence="3" type="ORF">ACHHYP_07503</name>
</gene>
<feature type="compositionally biased region" description="Pro residues" evidence="1">
    <location>
        <begin position="529"/>
        <end position="541"/>
    </location>
</feature>
<feature type="region of interest" description="Disordered" evidence="1">
    <location>
        <begin position="481"/>
        <end position="507"/>
    </location>
</feature>
<protein>
    <recommendedName>
        <fullName evidence="2">GYF domain-containing protein</fullName>
    </recommendedName>
</protein>
<feature type="compositionally biased region" description="Basic and acidic residues" evidence="1">
    <location>
        <begin position="158"/>
        <end position="198"/>
    </location>
</feature>
<dbReference type="InterPro" id="IPR003169">
    <property type="entry name" value="GYF"/>
</dbReference>
<dbReference type="SUPFAM" id="SSF55277">
    <property type="entry name" value="GYF domain"/>
    <property type="match status" value="1"/>
</dbReference>
<feature type="compositionally biased region" description="Low complexity" evidence="1">
    <location>
        <begin position="127"/>
        <end position="153"/>
    </location>
</feature>